<proteinExistence type="predicted"/>
<protein>
    <submittedName>
        <fullName evidence="1">Uncharacterized protein</fullName>
    </submittedName>
</protein>
<evidence type="ECO:0000313" key="1">
    <source>
        <dbReference type="EMBL" id="QOV97586.1"/>
    </source>
</evidence>
<gene>
    <name evidence="1" type="ORF">INP59_16820</name>
</gene>
<evidence type="ECO:0000313" key="2">
    <source>
        <dbReference type="Proteomes" id="UP000593818"/>
    </source>
</evidence>
<dbReference type="RefSeq" id="WP_193902374.1">
    <property type="nucleotide sequence ID" value="NZ_CP063450.1"/>
</dbReference>
<dbReference type="AlphaFoldDB" id="A0A7M2XIB8"/>
<accession>A0A7M2XIB8</accession>
<organism evidence="1 2">
    <name type="scientific">Rhodococcus pyridinivorans</name>
    <dbReference type="NCBI Taxonomy" id="103816"/>
    <lineage>
        <taxon>Bacteria</taxon>
        <taxon>Bacillati</taxon>
        <taxon>Actinomycetota</taxon>
        <taxon>Actinomycetes</taxon>
        <taxon>Mycobacteriales</taxon>
        <taxon>Nocardiaceae</taxon>
        <taxon>Rhodococcus</taxon>
    </lineage>
</organism>
<dbReference type="Proteomes" id="UP000593818">
    <property type="component" value="Chromosome"/>
</dbReference>
<reference evidence="1 2" key="1">
    <citation type="submission" date="2020-10" db="EMBL/GenBank/DDBJ databases">
        <title>Whole genome sequence of oil-degrading bacteria Rhodococcus pyridinivorans strain 5Ap.</title>
        <authorList>
            <person name="Akhremchuk A.E."/>
            <person name="Valentovich L.N."/>
            <person name="Charniauskaya M.I."/>
            <person name="Bukliarevich H.A."/>
            <person name="Titok M.A."/>
        </authorList>
    </citation>
    <scope>NUCLEOTIDE SEQUENCE [LARGE SCALE GENOMIC DNA]</scope>
    <source>
        <strain evidence="1 2">5Ap</strain>
    </source>
</reference>
<dbReference type="EMBL" id="CP063450">
    <property type="protein sequence ID" value="QOV97586.1"/>
    <property type="molecule type" value="Genomic_DNA"/>
</dbReference>
<sequence>MGYAYYVLPDGREAGYGVEAECDHPGCATRIDRGLGYLCGEAPDGHRDPDEPGCGKYYCGQHQYAHECTNPVCDAYSDDDEQLCCGLARGHELPHRDQMKEQDFG</sequence>
<name>A0A7M2XIB8_9NOCA</name>
<keyword evidence="2" id="KW-1185">Reference proteome</keyword>